<dbReference type="AlphaFoldDB" id="W5J8X2"/>
<evidence type="ECO:0000259" key="2">
    <source>
        <dbReference type="PROSITE" id="PS50191"/>
    </source>
</evidence>
<dbReference type="HOGENOM" id="CLU_046597_1_3_1"/>
<dbReference type="EnsemblMetazoa" id="ADAC009060-RA">
    <property type="protein sequence ID" value="ADAC009060-PA"/>
    <property type="gene ID" value="ADAC009060"/>
</dbReference>
<dbReference type="InterPro" id="IPR036273">
    <property type="entry name" value="CRAL/TRIO_N_dom_sf"/>
</dbReference>
<reference evidence="3" key="3">
    <citation type="journal article" date="2013" name="Nucleic Acids Res.">
        <title>The genome of Anopheles darlingi, the main neotropical malaria vector.</title>
        <authorList>
            <person name="Marinotti O."/>
            <person name="Cerqueira G.C."/>
            <person name="de Almeida L.G."/>
            <person name="Ferro M.I."/>
            <person name="Loreto E.L."/>
            <person name="Zaha A."/>
            <person name="Teixeira S.M."/>
            <person name="Wespiser A.R."/>
            <person name="Almeida E Silva A."/>
            <person name="Schlindwein A.D."/>
            <person name="Pacheco A.C."/>
            <person name="Silva A.L."/>
            <person name="Graveley B.R."/>
            <person name="Walenz B.P."/>
            <person name="Lima Bde A."/>
            <person name="Ribeiro C.A."/>
            <person name="Nunes-Silva C.G."/>
            <person name="de Carvalho C.R."/>
            <person name="Soares C.M."/>
            <person name="de Menezes C.B."/>
            <person name="Matiolli C."/>
            <person name="Caffrey D."/>
            <person name="Araujo D.A."/>
            <person name="de Oliveira D.M."/>
            <person name="Golenbock D."/>
            <person name="Grisard E.C."/>
            <person name="Fantinatti-Garboggini F."/>
            <person name="de Carvalho F.M."/>
            <person name="Barcellos F.G."/>
            <person name="Prosdocimi F."/>
            <person name="May G."/>
            <person name="Azevedo Junior G.M."/>
            <person name="Guimaraes G.M."/>
            <person name="Goldman G.H."/>
            <person name="Padilha I.Q."/>
            <person name="Batista Jda S."/>
            <person name="Ferro J.A."/>
            <person name="Ribeiro J.M."/>
            <person name="Fietto J.L."/>
            <person name="Dabbas K.M."/>
            <person name="Cerdeira L."/>
            <person name="Agnez-Lima L.F."/>
            <person name="Brocchi M."/>
            <person name="de Carvalho M.O."/>
            <person name="Teixeira Mde M."/>
            <person name="Diniz Maia Mde M."/>
            <person name="Goldman M.H."/>
            <person name="Cruz Schneider M.P."/>
            <person name="Felipe M.S."/>
            <person name="Hungria M."/>
            <person name="Nicolas M.F."/>
            <person name="Pereira M."/>
            <person name="Montes M.A."/>
            <person name="Cantao M.E."/>
            <person name="Vincentz M."/>
            <person name="Rafael M.S."/>
            <person name="Silverman N."/>
            <person name="Stoco P.H."/>
            <person name="Souza R.C."/>
            <person name="Vicentini R."/>
            <person name="Gazzinelli R.T."/>
            <person name="Neves Rde O."/>
            <person name="Silva R."/>
            <person name="Astolfi-Filho S."/>
            <person name="Maciel T.E."/>
            <person name="Urmenyi T.P."/>
            <person name="Tadei W.P."/>
            <person name="Camargo E.P."/>
            <person name="de Vasconcelos A.T."/>
        </authorList>
    </citation>
    <scope>NUCLEOTIDE SEQUENCE</scope>
</reference>
<organism evidence="3">
    <name type="scientific">Anopheles darlingi</name>
    <name type="common">Mosquito</name>
    <dbReference type="NCBI Taxonomy" id="43151"/>
    <lineage>
        <taxon>Eukaryota</taxon>
        <taxon>Metazoa</taxon>
        <taxon>Ecdysozoa</taxon>
        <taxon>Arthropoda</taxon>
        <taxon>Hexapoda</taxon>
        <taxon>Insecta</taxon>
        <taxon>Pterygota</taxon>
        <taxon>Neoptera</taxon>
        <taxon>Endopterygota</taxon>
        <taxon>Diptera</taxon>
        <taxon>Nematocera</taxon>
        <taxon>Culicoidea</taxon>
        <taxon>Culicidae</taxon>
        <taxon>Anophelinae</taxon>
        <taxon>Anopheles</taxon>
    </lineage>
</organism>
<feature type="region of interest" description="Disordered" evidence="1">
    <location>
        <begin position="307"/>
        <end position="331"/>
    </location>
</feature>
<dbReference type="EMBL" id="ADMH02002092">
    <property type="protein sequence ID" value="ETN59335.1"/>
    <property type="molecule type" value="Genomic_DNA"/>
</dbReference>
<reference evidence="3" key="2">
    <citation type="submission" date="2010-05" db="EMBL/GenBank/DDBJ databases">
        <authorList>
            <person name="Almeida L.G."/>
            <person name="Nicolas M.F."/>
            <person name="Souza R.C."/>
            <person name="Vasconcelos A.T.R."/>
        </authorList>
    </citation>
    <scope>NUCLEOTIDE SEQUENCE</scope>
</reference>
<dbReference type="Gene3D" id="3.40.525.10">
    <property type="entry name" value="CRAL-TRIO lipid binding domain"/>
    <property type="match status" value="1"/>
</dbReference>
<sequence length="331" mass="37488">MAVSTGYCRRDRDVEVCNGAIEAERSIREGNKQQAGTREMGVDKNFDLEEGAARLKDWLATQPHLPQNIHPRLLQRYIHSTHGDLEYAKKIFVLGYTIRQSNPHIFDDRDPLGTKVQSILKAIDMVPLPPVEGCEDKFIFYRLVDCDPDRFDFNDVIKTFFTIADLRMIQPDVPMNDGGDVPIFDMNGFTLRHLTKVVLSTLRVYMRYTQEAHPVRLKAIHVINCTPFLDRVMCLVKPFMKKRVAEMLHFHLPNSSTIYAHMPKAALPDEYGGQQSIVNFWQTSSSQLLNIERRAADLSHCARAAPLAERGGGGGGNRGESPLLRLPLQST</sequence>
<proteinExistence type="predicted"/>
<dbReference type="eggNOG" id="KOG1471">
    <property type="taxonomic scope" value="Eukaryota"/>
</dbReference>
<gene>
    <name evidence="3" type="ORF">AND_009060</name>
</gene>
<dbReference type="InterPro" id="IPR001251">
    <property type="entry name" value="CRAL-TRIO_dom"/>
</dbReference>
<evidence type="ECO:0000313" key="5">
    <source>
        <dbReference type="Proteomes" id="UP000000673"/>
    </source>
</evidence>
<dbReference type="Pfam" id="PF00650">
    <property type="entry name" value="CRAL_TRIO"/>
    <property type="match status" value="1"/>
</dbReference>
<keyword evidence="5" id="KW-1185">Reference proteome</keyword>
<feature type="domain" description="CRAL-TRIO" evidence="2">
    <location>
        <begin position="183"/>
        <end position="279"/>
    </location>
</feature>
<dbReference type="CDD" id="cd00170">
    <property type="entry name" value="SEC14"/>
    <property type="match status" value="1"/>
</dbReference>
<dbReference type="PROSITE" id="PS50191">
    <property type="entry name" value="CRAL_TRIO"/>
    <property type="match status" value="1"/>
</dbReference>
<evidence type="ECO:0000313" key="4">
    <source>
        <dbReference type="EnsemblMetazoa" id="ADAC009060-PA"/>
    </source>
</evidence>
<dbReference type="VEuPathDB" id="VectorBase:ADAR2_005027"/>
<dbReference type="InterPro" id="IPR036865">
    <property type="entry name" value="CRAL-TRIO_dom_sf"/>
</dbReference>
<protein>
    <recommendedName>
        <fullName evidence="2">CRAL-TRIO domain-containing protein</fullName>
    </recommendedName>
</protein>
<accession>W5J8X2</accession>
<dbReference type="SUPFAM" id="SSF52087">
    <property type="entry name" value="CRAL/TRIO domain"/>
    <property type="match status" value="1"/>
</dbReference>
<name>W5J8X2_ANODA</name>
<dbReference type="SUPFAM" id="SSF46938">
    <property type="entry name" value="CRAL/TRIO N-terminal domain"/>
    <property type="match status" value="1"/>
</dbReference>
<dbReference type="PRINTS" id="PR00180">
    <property type="entry name" value="CRETINALDHBP"/>
</dbReference>
<dbReference type="PANTHER" id="PTHR10174:SF222">
    <property type="entry name" value="GH10083P-RELATED"/>
    <property type="match status" value="1"/>
</dbReference>
<reference evidence="3 5" key="1">
    <citation type="journal article" date="2010" name="BMC Genomics">
        <title>Combination of measures distinguishes pre-miRNAs from other stem-loops in the genome of the newly sequenced Anopheles darlingi.</title>
        <authorList>
            <person name="Mendes N.D."/>
            <person name="Freitas A.T."/>
            <person name="Vasconcelos A.T."/>
            <person name="Sagot M.F."/>
        </authorList>
    </citation>
    <scope>NUCLEOTIDE SEQUENCE</scope>
</reference>
<dbReference type="GO" id="GO:0016020">
    <property type="term" value="C:membrane"/>
    <property type="evidence" value="ECO:0007669"/>
    <property type="project" value="TreeGrafter"/>
</dbReference>
<dbReference type="GO" id="GO:1902936">
    <property type="term" value="F:phosphatidylinositol bisphosphate binding"/>
    <property type="evidence" value="ECO:0007669"/>
    <property type="project" value="TreeGrafter"/>
</dbReference>
<dbReference type="STRING" id="43151.W5J8X2"/>
<dbReference type="FunCoup" id="W5J8X2">
    <property type="interactions" value="5"/>
</dbReference>
<evidence type="ECO:0000313" key="3">
    <source>
        <dbReference type="EMBL" id="ETN59335.1"/>
    </source>
</evidence>
<evidence type="ECO:0000256" key="1">
    <source>
        <dbReference type="SAM" id="MobiDB-lite"/>
    </source>
</evidence>
<reference evidence="4" key="4">
    <citation type="submission" date="2015-06" db="UniProtKB">
        <authorList>
            <consortium name="EnsemblMetazoa"/>
        </authorList>
    </citation>
    <scope>IDENTIFICATION</scope>
</reference>
<dbReference type="VEuPathDB" id="VectorBase:ADAC009060"/>
<dbReference type="PANTHER" id="PTHR10174">
    <property type="entry name" value="ALPHA-TOCOPHEROL TRANSFER PROTEIN-RELATED"/>
    <property type="match status" value="1"/>
</dbReference>
<dbReference type="Proteomes" id="UP000000673">
    <property type="component" value="Unassembled WGS sequence"/>
</dbReference>
<dbReference type="OMA" id="REYLMNP"/>